<keyword evidence="10" id="KW-1185">Reference proteome</keyword>
<keyword evidence="6" id="KW-0539">Nucleus</keyword>
<dbReference type="InterPro" id="IPR045239">
    <property type="entry name" value="bHLH95_bHLH"/>
</dbReference>
<accession>A0A7N2LPG9</accession>
<dbReference type="EnsemblPlants" id="QL05p021393:mrna">
    <property type="protein sequence ID" value="QL05p021393:mrna"/>
    <property type="gene ID" value="QL05p021393"/>
</dbReference>
<dbReference type="EMBL" id="LRBV02000005">
    <property type="status" value="NOT_ANNOTATED_CDS"/>
    <property type="molecule type" value="Genomic_DNA"/>
</dbReference>
<evidence type="ECO:0000256" key="3">
    <source>
        <dbReference type="ARBA" id="ARBA00023015"/>
    </source>
</evidence>
<evidence type="ECO:0000313" key="10">
    <source>
        <dbReference type="Proteomes" id="UP000594261"/>
    </source>
</evidence>
<feature type="region of interest" description="Disordered" evidence="7">
    <location>
        <begin position="153"/>
        <end position="189"/>
    </location>
</feature>
<dbReference type="AlphaFoldDB" id="A0A7N2LPG9"/>
<evidence type="ECO:0000256" key="7">
    <source>
        <dbReference type="SAM" id="MobiDB-lite"/>
    </source>
</evidence>
<dbReference type="InterPro" id="IPR045843">
    <property type="entry name" value="IND-like"/>
</dbReference>
<reference evidence="9 10" key="1">
    <citation type="journal article" date="2016" name="G3 (Bethesda)">
        <title>First Draft Assembly and Annotation of the Genome of a California Endemic Oak Quercus lobata Nee (Fagaceae).</title>
        <authorList>
            <person name="Sork V.L."/>
            <person name="Fitz-Gibbon S.T."/>
            <person name="Puiu D."/>
            <person name="Crepeau M."/>
            <person name="Gugger P.F."/>
            <person name="Sherman R."/>
            <person name="Stevens K."/>
            <person name="Langley C.H."/>
            <person name="Pellegrini M."/>
            <person name="Salzberg S.L."/>
        </authorList>
    </citation>
    <scope>NUCLEOTIDE SEQUENCE [LARGE SCALE GENOMIC DNA]</scope>
    <source>
        <strain evidence="9 10">cv. SW786</strain>
    </source>
</reference>
<protein>
    <recommendedName>
        <fullName evidence="8">BHLH domain-containing protein</fullName>
    </recommendedName>
</protein>
<dbReference type="SUPFAM" id="SSF47459">
    <property type="entry name" value="HLH, helix-loop-helix DNA-binding domain"/>
    <property type="match status" value="1"/>
</dbReference>
<dbReference type="GO" id="GO:0046983">
    <property type="term" value="F:protein dimerization activity"/>
    <property type="evidence" value="ECO:0007669"/>
    <property type="project" value="InterPro"/>
</dbReference>
<keyword evidence="4" id="KW-0238">DNA-binding</keyword>
<dbReference type="FunCoup" id="A0A7N2LPG9">
    <property type="interactions" value="1299"/>
</dbReference>
<dbReference type="Gramene" id="QL05p021393:mrna">
    <property type="protein sequence ID" value="QL05p021393:mrna"/>
    <property type="gene ID" value="QL05p021393"/>
</dbReference>
<dbReference type="PANTHER" id="PTHR16223">
    <property type="entry name" value="TRANSCRIPTION FACTOR BHLH83-RELATED"/>
    <property type="match status" value="1"/>
</dbReference>
<dbReference type="PANTHER" id="PTHR16223:SF53">
    <property type="entry name" value="TRANSCRIPTION FACTOR BHLH68-LIKE"/>
    <property type="match status" value="1"/>
</dbReference>
<feature type="domain" description="BHLH" evidence="8">
    <location>
        <begin position="179"/>
        <end position="228"/>
    </location>
</feature>
<dbReference type="FunFam" id="4.10.280.10:FF:000032">
    <property type="entry name" value="Transcription factor bHLH123 family"/>
    <property type="match status" value="1"/>
</dbReference>
<dbReference type="GeneID" id="115992870"/>
<dbReference type="Proteomes" id="UP000594261">
    <property type="component" value="Chromosome 5"/>
</dbReference>
<dbReference type="Gene3D" id="4.10.280.10">
    <property type="entry name" value="Helix-loop-helix DNA-binding domain"/>
    <property type="match status" value="1"/>
</dbReference>
<name>A0A7N2LPG9_QUELO</name>
<evidence type="ECO:0000256" key="6">
    <source>
        <dbReference type="ARBA" id="ARBA00023242"/>
    </source>
</evidence>
<dbReference type="CDD" id="cd11393">
    <property type="entry name" value="bHLH_AtbHLH_like"/>
    <property type="match status" value="1"/>
</dbReference>
<gene>
    <name evidence="9" type="primary">LOC115992870</name>
</gene>
<dbReference type="InParanoid" id="A0A7N2LPG9"/>
<comment type="subunit">
    <text evidence="2">Homodimer.</text>
</comment>
<evidence type="ECO:0000313" key="9">
    <source>
        <dbReference type="EnsemblPlants" id="QL05p021393:mrna"/>
    </source>
</evidence>
<dbReference type="RefSeq" id="XP_030972962.1">
    <property type="nucleotide sequence ID" value="XM_031117102.1"/>
</dbReference>
<evidence type="ECO:0000256" key="5">
    <source>
        <dbReference type="ARBA" id="ARBA00023163"/>
    </source>
</evidence>
<dbReference type="GO" id="GO:0005634">
    <property type="term" value="C:nucleus"/>
    <property type="evidence" value="ECO:0007669"/>
    <property type="project" value="UniProtKB-SubCell"/>
</dbReference>
<organism evidence="9 10">
    <name type="scientific">Quercus lobata</name>
    <name type="common">Valley oak</name>
    <dbReference type="NCBI Taxonomy" id="97700"/>
    <lineage>
        <taxon>Eukaryota</taxon>
        <taxon>Viridiplantae</taxon>
        <taxon>Streptophyta</taxon>
        <taxon>Embryophyta</taxon>
        <taxon>Tracheophyta</taxon>
        <taxon>Spermatophyta</taxon>
        <taxon>Magnoliopsida</taxon>
        <taxon>eudicotyledons</taxon>
        <taxon>Gunneridae</taxon>
        <taxon>Pentapetalae</taxon>
        <taxon>rosids</taxon>
        <taxon>fabids</taxon>
        <taxon>Fagales</taxon>
        <taxon>Fagaceae</taxon>
        <taxon>Quercus</taxon>
    </lineage>
</organism>
<evidence type="ECO:0000256" key="4">
    <source>
        <dbReference type="ARBA" id="ARBA00023125"/>
    </source>
</evidence>
<dbReference type="OMA" id="MVDVIKQ"/>
<dbReference type="GO" id="GO:0000978">
    <property type="term" value="F:RNA polymerase II cis-regulatory region sequence-specific DNA binding"/>
    <property type="evidence" value="ECO:0007669"/>
    <property type="project" value="TreeGrafter"/>
</dbReference>
<dbReference type="InterPro" id="IPR036638">
    <property type="entry name" value="HLH_DNA-bd_sf"/>
</dbReference>
<dbReference type="PROSITE" id="PS50888">
    <property type="entry name" value="BHLH"/>
    <property type="match status" value="1"/>
</dbReference>
<reference evidence="9" key="2">
    <citation type="submission" date="2021-01" db="UniProtKB">
        <authorList>
            <consortium name="EnsemblPlants"/>
        </authorList>
    </citation>
    <scope>IDENTIFICATION</scope>
</reference>
<comment type="subcellular location">
    <subcellularLocation>
        <location evidence="1">Nucleus</location>
    </subcellularLocation>
</comment>
<proteinExistence type="predicted"/>
<feature type="compositionally biased region" description="Low complexity" evidence="7">
    <location>
        <begin position="162"/>
        <end position="171"/>
    </location>
</feature>
<dbReference type="InterPro" id="IPR011598">
    <property type="entry name" value="bHLH_dom"/>
</dbReference>
<keyword evidence="5" id="KW-0804">Transcription</keyword>
<sequence length="324" mass="35594">MMAGNPNWWSMPPPSLLPPQYALGSSSLPFNPLAAENQELPQSWSQLLLGGLSASDEESFRLSHFQPKKLENWEDQILNQSQRVLPVNVDVVKQEISQNSNLYGLEDHEEFQALPRPAAWSQQIMPVSSPRSCVTSLSNNNILDFSYKKMDGSNQNLDHSSESTSSATGGAYKKARVQPSSTSGQPPLKVRKEKLGDRITSLHQLVSPFGKTDTASVLLEAIGYIRFLQGQIEALSSPYFGNASKNMRSQQSVQGERNGVFPEDPGQLLNDACLKRKEAPNQDTQDKPRDLKSRGLCLVPVSCTQLVGNDNGADFWAPAYGGGF</sequence>
<evidence type="ECO:0000259" key="8">
    <source>
        <dbReference type="PROSITE" id="PS50888"/>
    </source>
</evidence>
<evidence type="ECO:0000256" key="1">
    <source>
        <dbReference type="ARBA" id="ARBA00004123"/>
    </source>
</evidence>
<dbReference type="GO" id="GO:0000981">
    <property type="term" value="F:DNA-binding transcription factor activity, RNA polymerase II-specific"/>
    <property type="evidence" value="ECO:0007669"/>
    <property type="project" value="TreeGrafter"/>
</dbReference>
<keyword evidence="3" id="KW-0805">Transcription regulation</keyword>
<evidence type="ECO:0000256" key="2">
    <source>
        <dbReference type="ARBA" id="ARBA00011738"/>
    </source>
</evidence>